<sequence length="302" mass="35146">MSDAETEQLSEYEQLRNERIKRNEAKLEKLGLITLVADILQKQKKGKTKKKPRTKKRMVKAGQERRSARLKRKADGVDDAEDQDHVMLSYDSDDFIEDESKPAPRSRRLKLDDFIVNPKELKALEKHIDKNYLGKFREFLKCVDNISDPNEKNVMRQITKLANGEGVRYTSPQFGWPEGCYFMKGEPVTPISDVVELLNEAQKCEDEWGRDHGNGWLLRHPLKKLLMFQQFCLRQPAFLKSKCKLPQYCEEVERRAEKDTGNKKSGNRRVSQSKSAVSKLKKRSRSNRPRSGCRRSKRFKGT</sequence>
<evidence type="ECO:0000313" key="2">
    <source>
        <dbReference type="EMBL" id="CAJ1930127.1"/>
    </source>
</evidence>
<name>A0AAD2CEX7_9STRA</name>
<keyword evidence="3" id="KW-1185">Reference proteome</keyword>
<protein>
    <submittedName>
        <fullName evidence="2">Uncharacterized protein</fullName>
    </submittedName>
</protein>
<organism evidence="2 3">
    <name type="scientific">Cylindrotheca closterium</name>
    <dbReference type="NCBI Taxonomy" id="2856"/>
    <lineage>
        <taxon>Eukaryota</taxon>
        <taxon>Sar</taxon>
        <taxon>Stramenopiles</taxon>
        <taxon>Ochrophyta</taxon>
        <taxon>Bacillariophyta</taxon>
        <taxon>Bacillariophyceae</taxon>
        <taxon>Bacillariophycidae</taxon>
        <taxon>Bacillariales</taxon>
        <taxon>Bacillariaceae</taxon>
        <taxon>Cylindrotheca</taxon>
    </lineage>
</organism>
<feature type="compositionally biased region" description="Basic residues" evidence="1">
    <location>
        <begin position="279"/>
        <end position="302"/>
    </location>
</feature>
<evidence type="ECO:0000256" key="1">
    <source>
        <dbReference type="SAM" id="MobiDB-lite"/>
    </source>
</evidence>
<dbReference type="Proteomes" id="UP001295423">
    <property type="component" value="Unassembled WGS sequence"/>
</dbReference>
<evidence type="ECO:0000313" key="3">
    <source>
        <dbReference type="Proteomes" id="UP001295423"/>
    </source>
</evidence>
<dbReference type="AlphaFoldDB" id="A0AAD2CEX7"/>
<feature type="region of interest" description="Disordered" evidence="1">
    <location>
        <begin position="254"/>
        <end position="302"/>
    </location>
</feature>
<dbReference type="EMBL" id="CAKOGP040000108">
    <property type="protein sequence ID" value="CAJ1930127.1"/>
    <property type="molecule type" value="Genomic_DNA"/>
</dbReference>
<accession>A0AAD2CEX7</accession>
<feature type="region of interest" description="Disordered" evidence="1">
    <location>
        <begin position="43"/>
        <end position="83"/>
    </location>
</feature>
<proteinExistence type="predicted"/>
<reference evidence="2" key="1">
    <citation type="submission" date="2023-08" db="EMBL/GenBank/DDBJ databases">
        <authorList>
            <person name="Audoor S."/>
            <person name="Bilcke G."/>
        </authorList>
    </citation>
    <scope>NUCLEOTIDE SEQUENCE</scope>
</reference>
<gene>
    <name evidence="2" type="ORF">CYCCA115_LOCUS1846</name>
</gene>
<comment type="caution">
    <text evidence="2">The sequence shown here is derived from an EMBL/GenBank/DDBJ whole genome shotgun (WGS) entry which is preliminary data.</text>
</comment>
<feature type="compositionally biased region" description="Basic residues" evidence="1">
    <location>
        <begin position="43"/>
        <end position="59"/>
    </location>
</feature>